<evidence type="ECO:0000313" key="3">
    <source>
        <dbReference type="EMBL" id="CDL01347.1"/>
    </source>
</evidence>
<dbReference type="Gene3D" id="3.30.110.70">
    <property type="entry name" value="Hypothetical protein apc22750. Chain B"/>
    <property type="match status" value="1"/>
</dbReference>
<dbReference type="EMBL" id="HG794546">
    <property type="protein sequence ID" value="CDL01347.1"/>
    <property type="molecule type" value="Genomic_DNA"/>
</dbReference>
<dbReference type="InterPro" id="IPR002765">
    <property type="entry name" value="UPF0145_YbjQ-like"/>
</dbReference>
<dbReference type="InterPro" id="IPR035439">
    <property type="entry name" value="UPF0145_dom_sf"/>
</dbReference>
<dbReference type="PANTHER" id="PTHR34068">
    <property type="entry name" value="UPF0145 PROTEIN YBJQ"/>
    <property type="match status" value="1"/>
</dbReference>
<evidence type="ECO:0000256" key="2">
    <source>
        <dbReference type="HAMAP-Rule" id="MF_00338"/>
    </source>
</evidence>
<evidence type="ECO:0000313" key="4">
    <source>
        <dbReference type="Proteomes" id="UP000018922"/>
    </source>
</evidence>
<dbReference type="KEGG" id="mgy:MGMSRv2__4132"/>
<dbReference type="STRING" id="1430440.MGMSRv2__4132"/>
<sequence>MIITTTETVEGTRITGYLGIVSGDAVLGTNIFKDLFASVRDIVGGRSASYEKLLQEGKDQAIADMVARAKALGADAVVGVDLDYEVIGGDSKTLLMVSVNGTAVTLGS</sequence>
<protein>
    <recommendedName>
        <fullName evidence="2">UPF0145 protein MGMSRv2__4132</fullName>
    </recommendedName>
</protein>
<dbReference type="RefSeq" id="WP_024082254.1">
    <property type="nucleotide sequence ID" value="NZ_CP027526.1"/>
</dbReference>
<dbReference type="SUPFAM" id="SSF117782">
    <property type="entry name" value="YbjQ-like"/>
    <property type="match status" value="1"/>
</dbReference>
<comment type="similarity">
    <text evidence="1 2">Belongs to the UPF0145 family.</text>
</comment>
<dbReference type="HOGENOM" id="CLU_117144_3_2_5"/>
<organism evidence="3 4">
    <name type="scientific">Magnetospirillum gryphiswaldense (strain DSM 6361 / JCM 21280 / NBRC 15271 / MSR-1)</name>
    <dbReference type="NCBI Taxonomy" id="431944"/>
    <lineage>
        <taxon>Bacteria</taxon>
        <taxon>Pseudomonadati</taxon>
        <taxon>Pseudomonadota</taxon>
        <taxon>Alphaproteobacteria</taxon>
        <taxon>Rhodospirillales</taxon>
        <taxon>Rhodospirillaceae</taxon>
        <taxon>Magnetospirillum</taxon>
    </lineage>
</organism>
<name>V6F7L7_MAGGM</name>
<accession>V6F7L7</accession>
<keyword evidence="4" id="KW-1185">Reference proteome</keyword>
<dbReference type="HAMAP" id="MF_00338">
    <property type="entry name" value="UPF0145"/>
    <property type="match status" value="1"/>
</dbReference>
<dbReference type="Proteomes" id="UP000018922">
    <property type="component" value="Chromosome I"/>
</dbReference>
<gene>
    <name evidence="3" type="ordered locus">MGMSRv2__4132</name>
</gene>
<dbReference type="OrthoDB" id="9796448at2"/>
<dbReference type="eggNOG" id="COG0393">
    <property type="taxonomic scope" value="Bacteria"/>
</dbReference>
<dbReference type="Pfam" id="PF01906">
    <property type="entry name" value="YbjQ_1"/>
    <property type="match status" value="1"/>
</dbReference>
<evidence type="ECO:0000256" key="1">
    <source>
        <dbReference type="ARBA" id="ARBA00010751"/>
    </source>
</evidence>
<dbReference type="KEGG" id="mgry:MSR1_38550"/>
<proteinExistence type="inferred from homology"/>
<dbReference type="AlphaFoldDB" id="V6F7L7"/>
<reference evidence="3 4" key="1">
    <citation type="journal article" date="2014" name="Genome Announc.">
        <title>Complete genome sequence of Magnetospirillum gryphiswaldense MSR-1.</title>
        <authorList>
            <person name="Wang X."/>
            <person name="Wang Q."/>
            <person name="Zhang W."/>
            <person name="Wang Y."/>
            <person name="Li L."/>
            <person name="Wen T."/>
            <person name="Zhang T."/>
            <person name="Zhang Y."/>
            <person name="Xu J."/>
            <person name="Hu J."/>
            <person name="Li S."/>
            <person name="Liu L."/>
            <person name="Liu J."/>
            <person name="Jiang W."/>
            <person name="Tian J."/>
            <person name="Li Y."/>
            <person name="Schuler D."/>
            <person name="Wang L."/>
            <person name="Li J."/>
        </authorList>
    </citation>
    <scope>NUCLEOTIDE SEQUENCE [LARGE SCALE GENOMIC DNA]</scope>
    <source>
        <strain evidence="4">DSM 6361 / JCM 21280 / NBRC 15271 / MSR-1</strain>
    </source>
</reference>
<dbReference type="PANTHER" id="PTHR34068:SF1">
    <property type="entry name" value="UPF0145 PROTEIN YBJQ"/>
    <property type="match status" value="1"/>
</dbReference>